<dbReference type="SMART" id="SM00280">
    <property type="entry name" value="KAZAL"/>
    <property type="match status" value="3"/>
</dbReference>
<dbReference type="InterPro" id="IPR003884">
    <property type="entry name" value="FacI_MAC"/>
</dbReference>
<dbReference type="Pfam" id="PF07648">
    <property type="entry name" value="Kazal_2"/>
    <property type="match status" value="3"/>
</dbReference>
<sequence>MKFDTCSQTQCEYYAVCELDSHRRATCVCPQRCVKVEARVCGNDGVSYINECELRVAACTKQLYITVASRGPCDLCINVHCKYGARCEDGRCVCPTECPENYDPVCSSDGTTYRNECEMRRAACEQTMELSVLIYGECEDVGGSGAGSKSPESGSGNSPCDKDACRFGGICDYDSDDRLLCVCAFECPPVRAPVCGSDGEFYDNDCKMKEQSCKTQKKIVIVPRNRCQTVNLSGFSGGLSLQRMACKPKDFEQPAVVVCLNFVVYLPNRCYFPSN</sequence>
<evidence type="ECO:0000256" key="3">
    <source>
        <dbReference type="ARBA" id="ARBA00022900"/>
    </source>
</evidence>
<feature type="domain" description="Kazal-like" evidence="6">
    <location>
        <begin position="28"/>
        <end position="75"/>
    </location>
</feature>
<dbReference type="AlphaFoldDB" id="A0A4Y2TR37"/>
<evidence type="ECO:0000256" key="2">
    <source>
        <dbReference type="ARBA" id="ARBA00022737"/>
    </source>
</evidence>
<dbReference type="FunFam" id="3.30.60.30:FF:000024">
    <property type="entry name" value="Transmembrane agrin"/>
    <property type="match status" value="2"/>
</dbReference>
<evidence type="ECO:0000256" key="4">
    <source>
        <dbReference type="ARBA" id="ARBA00023157"/>
    </source>
</evidence>
<dbReference type="PANTHER" id="PTHR10913:SF45">
    <property type="entry name" value="FOLLISTATIN, ISOFORM A-RELATED"/>
    <property type="match status" value="1"/>
</dbReference>
<keyword evidence="2" id="KW-0677">Repeat</keyword>
<feature type="domain" description="Kazal-like" evidence="6">
    <location>
        <begin position="182"/>
        <end position="229"/>
    </location>
</feature>
<dbReference type="PANTHER" id="PTHR10913">
    <property type="entry name" value="FOLLISTATIN-RELATED"/>
    <property type="match status" value="1"/>
</dbReference>
<dbReference type="InterPro" id="IPR050653">
    <property type="entry name" value="Prot_Inhib_GrowthFact_Antg"/>
</dbReference>
<comment type="caution">
    <text evidence="7">The sequence shown here is derived from an EMBL/GenBank/DDBJ whole genome shotgun (WGS) entry which is preliminary data.</text>
</comment>
<dbReference type="PROSITE" id="PS51465">
    <property type="entry name" value="KAZAL_2"/>
    <property type="match status" value="3"/>
</dbReference>
<keyword evidence="3" id="KW-0722">Serine protease inhibitor</keyword>
<dbReference type="InterPro" id="IPR002350">
    <property type="entry name" value="Kazal_dom"/>
</dbReference>
<keyword evidence="1" id="KW-0646">Protease inhibitor</keyword>
<dbReference type="Proteomes" id="UP000499080">
    <property type="component" value="Unassembled WGS sequence"/>
</dbReference>
<evidence type="ECO:0000259" key="6">
    <source>
        <dbReference type="PROSITE" id="PS51465"/>
    </source>
</evidence>
<dbReference type="SUPFAM" id="SSF100895">
    <property type="entry name" value="Kazal-type serine protease inhibitors"/>
    <property type="match status" value="3"/>
</dbReference>
<reference evidence="7 8" key="1">
    <citation type="journal article" date="2019" name="Sci. Rep.">
        <title>Orb-weaving spider Araneus ventricosus genome elucidates the spidroin gene catalogue.</title>
        <authorList>
            <person name="Kono N."/>
            <person name="Nakamura H."/>
            <person name="Ohtoshi R."/>
            <person name="Moran D.A.P."/>
            <person name="Shinohara A."/>
            <person name="Yoshida Y."/>
            <person name="Fujiwara M."/>
            <person name="Mori M."/>
            <person name="Tomita M."/>
            <person name="Arakawa K."/>
        </authorList>
    </citation>
    <scope>NUCLEOTIDE SEQUENCE [LARGE SCALE GENOMIC DNA]</scope>
</reference>
<dbReference type="CDD" id="cd00104">
    <property type="entry name" value="KAZAL_FS"/>
    <property type="match status" value="3"/>
</dbReference>
<dbReference type="SMART" id="SM00057">
    <property type="entry name" value="FIMAC"/>
    <property type="match status" value="3"/>
</dbReference>
<evidence type="ECO:0000256" key="1">
    <source>
        <dbReference type="ARBA" id="ARBA00022690"/>
    </source>
</evidence>
<evidence type="ECO:0000313" key="8">
    <source>
        <dbReference type="Proteomes" id="UP000499080"/>
    </source>
</evidence>
<dbReference type="SMART" id="SM00274">
    <property type="entry name" value="FOLN"/>
    <property type="match status" value="2"/>
</dbReference>
<gene>
    <name evidence="7" type="primary">AGRN_33</name>
    <name evidence="7" type="ORF">AVEN_224947_1</name>
</gene>
<feature type="domain" description="Kazal-like" evidence="6">
    <location>
        <begin position="93"/>
        <end position="140"/>
    </location>
</feature>
<accession>A0A4Y2TR37</accession>
<evidence type="ECO:0000313" key="7">
    <source>
        <dbReference type="EMBL" id="GBO03103.1"/>
    </source>
</evidence>
<keyword evidence="5" id="KW-0325">Glycoprotein</keyword>
<dbReference type="Gene3D" id="3.30.60.30">
    <property type="match status" value="3"/>
</dbReference>
<dbReference type="InterPro" id="IPR003645">
    <property type="entry name" value="Fol_N"/>
</dbReference>
<organism evidence="7 8">
    <name type="scientific">Araneus ventricosus</name>
    <name type="common">Orbweaver spider</name>
    <name type="synonym">Epeira ventricosa</name>
    <dbReference type="NCBI Taxonomy" id="182803"/>
    <lineage>
        <taxon>Eukaryota</taxon>
        <taxon>Metazoa</taxon>
        <taxon>Ecdysozoa</taxon>
        <taxon>Arthropoda</taxon>
        <taxon>Chelicerata</taxon>
        <taxon>Arachnida</taxon>
        <taxon>Araneae</taxon>
        <taxon>Araneomorphae</taxon>
        <taxon>Entelegynae</taxon>
        <taxon>Araneoidea</taxon>
        <taxon>Araneidae</taxon>
        <taxon>Araneus</taxon>
    </lineage>
</organism>
<protein>
    <submittedName>
        <fullName evidence="7">Agrin</fullName>
    </submittedName>
</protein>
<proteinExistence type="predicted"/>
<dbReference type="GO" id="GO:0030154">
    <property type="term" value="P:cell differentiation"/>
    <property type="evidence" value="ECO:0007669"/>
    <property type="project" value="TreeGrafter"/>
</dbReference>
<name>A0A4Y2TR37_ARAVE</name>
<dbReference type="InterPro" id="IPR036058">
    <property type="entry name" value="Kazal_dom_sf"/>
</dbReference>
<keyword evidence="8" id="KW-1185">Reference proteome</keyword>
<dbReference type="GO" id="GO:0005576">
    <property type="term" value="C:extracellular region"/>
    <property type="evidence" value="ECO:0007669"/>
    <property type="project" value="TreeGrafter"/>
</dbReference>
<dbReference type="EMBL" id="BGPR01030528">
    <property type="protein sequence ID" value="GBO03103.1"/>
    <property type="molecule type" value="Genomic_DNA"/>
</dbReference>
<dbReference type="OrthoDB" id="6419074at2759"/>
<evidence type="ECO:0000256" key="5">
    <source>
        <dbReference type="ARBA" id="ARBA00023180"/>
    </source>
</evidence>
<keyword evidence="4" id="KW-1015">Disulfide bond</keyword>